<sequence length="483" mass="51393">MSLAHPAAVPAARDTTWPVALAVLGLGLLALGWTFAEEALAAVTTWDNSTAYNHCWLVLPVAGWLAWQRRHRLAGLQPQPMPLAALAALLAGIGWLMAERLGIMEGRQLTAMVIVECFIIAVLGWRIGKAMAAPLLYLFFLVPFGAFLVPLLQHVTAWFIVSGLQLLGIPHYHDAFIIEIPAGTFLVAEACAGLRFIIAALAFGALYAFVMFRSPWRRLAVMMLALLVPVVANGFRALGIVLLGHYLGSAEAAATDHLVYGWIFFSAVILLLVLAGLPFREDTASPPSAPAVLHRPARRAALLASAALCCAAALAGPAVAVTIDQAGAAPHSIQVPLSAGGCQPEGTALRCGEDLVEARLLVFSPRTTWGGVTAERYRLTGSNDEDAIFSVSAGDARWQVRRDGEATRTIATAAWLGGAPAGDGLRTRLRQAMNSLRGAHGSPVLAVVTWQHGSAGQRPSIQGRLQEQMAELAQRASELSQRD</sequence>
<feature type="transmembrane region" description="Helical" evidence="8">
    <location>
        <begin position="259"/>
        <end position="279"/>
    </location>
</feature>
<feature type="transmembrane region" description="Helical" evidence="8">
    <location>
        <begin position="135"/>
        <end position="161"/>
    </location>
</feature>
<dbReference type="NCBIfam" id="TIGR03109">
    <property type="entry name" value="exosort_XrtA"/>
    <property type="match status" value="1"/>
</dbReference>
<keyword evidence="4 8" id="KW-0812">Transmembrane</keyword>
<reference evidence="9 10" key="1">
    <citation type="journal article" date="2009" name="Int. J. Syst. Evol. Microbiol.">
        <title>Transfer of Teichococcus ludipueritiae and Muricoccus roseus to the genus Roseomonas, as Roseomonas ludipueritiae comb. nov. and Roseomonas rosea comb. nov., respectively, and emended description of the genus Roseomonas.</title>
        <authorList>
            <person name="Sanchez-Porro C."/>
            <person name="Gallego V."/>
            <person name="Busse H.J."/>
            <person name="Kampfer P."/>
            <person name="Ventosa A."/>
        </authorList>
    </citation>
    <scope>NUCLEOTIDE SEQUENCE [LARGE SCALE GENOMIC DNA]</scope>
    <source>
        <strain evidence="9 10">DSM 14915</strain>
    </source>
</reference>
<dbReference type="InterPro" id="IPR013426">
    <property type="entry name" value="EpsH-like"/>
</dbReference>
<evidence type="ECO:0000256" key="7">
    <source>
        <dbReference type="ARBA" id="ARBA00023136"/>
    </source>
</evidence>
<organism evidence="9 10">
    <name type="scientific">Pseudoroseomonas ludipueritiae</name>
    <dbReference type="NCBI Taxonomy" id="198093"/>
    <lineage>
        <taxon>Bacteria</taxon>
        <taxon>Pseudomonadati</taxon>
        <taxon>Pseudomonadota</taxon>
        <taxon>Alphaproteobacteria</taxon>
        <taxon>Acetobacterales</taxon>
        <taxon>Acetobacteraceae</taxon>
        <taxon>Pseudoroseomonas</taxon>
    </lineage>
</organism>
<name>A0ABR7R618_9PROT</name>
<keyword evidence="5 9" id="KW-0378">Hydrolase</keyword>
<evidence type="ECO:0000256" key="5">
    <source>
        <dbReference type="ARBA" id="ARBA00022801"/>
    </source>
</evidence>
<evidence type="ECO:0000256" key="8">
    <source>
        <dbReference type="SAM" id="Phobius"/>
    </source>
</evidence>
<protein>
    <submittedName>
        <fullName evidence="9">Exosortase</fullName>
        <ecNumber evidence="9">3.4.22.-</ecNumber>
    </submittedName>
</protein>
<comment type="caution">
    <text evidence="9">The sequence shown here is derived from an EMBL/GenBank/DDBJ whole genome shotgun (WGS) entry which is preliminary data.</text>
</comment>
<feature type="transmembrane region" description="Helical" evidence="8">
    <location>
        <begin position="109"/>
        <end position="128"/>
    </location>
</feature>
<evidence type="ECO:0000256" key="1">
    <source>
        <dbReference type="ARBA" id="ARBA00004651"/>
    </source>
</evidence>
<dbReference type="NCBIfam" id="TIGR02602">
    <property type="entry name" value="8TM_EpsH"/>
    <property type="match status" value="1"/>
</dbReference>
<evidence type="ECO:0000256" key="6">
    <source>
        <dbReference type="ARBA" id="ARBA00022989"/>
    </source>
</evidence>
<accession>A0ABR7R618</accession>
<feature type="transmembrane region" description="Helical" evidence="8">
    <location>
        <begin position="79"/>
        <end position="97"/>
    </location>
</feature>
<dbReference type="RefSeq" id="WP_187778325.1">
    <property type="nucleotide sequence ID" value="NZ_JACTUZ010000030.1"/>
</dbReference>
<evidence type="ECO:0000256" key="2">
    <source>
        <dbReference type="ARBA" id="ARBA00022475"/>
    </source>
</evidence>
<dbReference type="InterPro" id="IPR026392">
    <property type="entry name" value="Exo/Archaeosortase_dom"/>
</dbReference>
<keyword evidence="2" id="KW-1003">Cell membrane</keyword>
<keyword evidence="6 8" id="KW-1133">Transmembrane helix</keyword>
<dbReference type="Proteomes" id="UP000603940">
    <property type="component" value="Unassembled WGS sequence"/>
</dbReference>
<dbReference type="InterPro" id="IPR019127">
    <property type="entry name" value="Exosortase"/>
</dbReference>
<comment type="subcellular location">
    <subcellularLocation>
        <location evidence="1">Cell membrane</location>
        <topology evidence="1">Multi-pass membrane protein</topology>
    </subcellularLocation>
</comment>
<dbReference type="EC" id="3.4.22.-" evidence="9"/>
<feature type="transmembrane region" description="Helical" evidence="8">
    <location>
        <begin position="192"/>
        <end position="212"/>
    </location>
</feature>
<feature type="transmembrane region" description="Helical" evidence="8">
    <location>
        <begin position="224"/>
        <end position="247"/>
    </location>
</feature>
<dbReference type="GO" id="GO:0016787">
    <property type="term" value="F:hydrolase activity"/>
    <property type="evidence" value="ECO:0007669"/>
    <property type="project" value="UniProtKB-KW"/>
</dbReference>
<keyword evidence="10" id="KW-1185">Reference proteome</keyword>
<gene>
    <name evidence="9" type="primary">xrt</name>
    <name evidence="9" type="ORF">IBL25_09570</name>
</gene>
<evidence type="ECO:0000313" key="10">
    <source>
        <dbReference type="Proteomes" id="UP000603940"/>
    </source>
</evidence>
<keyword evidence="3" id="KW-0645">Protease</keyword>
<dbReference type="Pfam" id="PF09721">
    <property type="entry name" value="Exosortase_EpsH"/>
    <property type="match status" value="1"/>
</dbReference>
<evidence type="ECO:0000256" key="3">
    <source>
        <dbReference type="ARBA" id="ARBA00022670"/>
    </source>
</evidence>
<dbReference type="EMBL" id="JACTUZ010000030">
    <property type="protein sequence ID" value="MBC9177183.1"/>
    <property type="molecule type" value="Genomic_DNA"/>
</dbReference>
<keyword evidence="7 8" id="KW-0472">Membrane</keyword>
<evidence type="ECO:0000313" key="9">
    <source>
        <dbReference type="EMBL" id="MBC9177183.1"/>
    </source>
</evidence>
<dbReference type="InterPro" id="IPR017540">
    <property type="entry name" value="Exosortase-1"/>
</dbReference>
<feature type="transmembrane region" description="Helical" evidence="8">
    <location>
        <begin position="51"/>
        <end position="67"/>
    </location>
</feature>
<feature type="transmembrane region" description="Helical" evidence="8">
    <location>
        <begin position="300"/>
        <end position="323"/>
    </location>
</feature>
<proteinExistence type="predicted"/>
<dbReference type="NCBIfam" id="TIGR04178">
    <property type="entry name" value="exo_archaeo"/>
    <property type="match status" value="1"/>
</dbReference>
<evidence type="ECO:0000256" key="4">
    <source>
        <dbReference type="ARBA" id="ARBA00022692"/>
    </source>
</evidence>